<dbReference type="Gene3D" id="3.50.50.60">
    <property type="entry name" value="FAD/NAD(P)-binding domain"/>
    <property type="match status" value="1"/>
</dbReference>
<evidence type="ECO:0000256" key="1">
    <source>
        <dbReference type="ARBA" id="ARBA00005706"/>
    </source>
</evidence>
<comment type="caution">
    <text evidence="7">The sequence shown here is derived from an EMBL/GenBank/DDBJ whole genome shotgun (WGS) entry which is preliminary data.</text>
</comment>
<dbReference type="InterPro" id="IPR002938">
    <property type="entry name" value="FAD-bd"/>
</dbReference>
<dbReference type="EMBL" id="JADNYJ010000109">
    <property type="protein sequence ID" value="KAF8884288.1"/>
    <property type="molecule type" value="Genomic_DNA"/>
</dbReference>
<dbReference type="GO" id="GO:0140907">
    <property type="term" value="F:flavin-dependent halogenase activity"/>
    <property type="evidence" value="ECO:0007669"/>
    <property type="project" value="UniProtKB-ARBA"/>
</dbReference>
<keyword evidence="4" id="KW-0560">Oxidoreductase</keyword>
<evidence type="ECO:0000259" key="6">
    <source>
        <dbReference type="Pfam" id="PF01494"/>
    </source>
</evidence>
<accession>A0A9P5NDS8</accession>
<evidence type="ECO:0000313" key="8">
    <source>
        <dbReference type="Proteomes" id="UP000724874"/>
    </source>
</evidence>
<dbReference type="PANTHER" id="PTHR43747">
    <property type="entry name" value="FAD-BINDING PROTEIN"/>
    <property type="match status" value="1"/>
</dbReference>
<proteinExistence type="inferred from homology"/>
<dbReference type="PANTHER" id="PTHR43747:SF1">
    <property type="entry name" value="SLR1998 PROTEIN"/>
    <property type="match status" value="1"/>
</dbReference>
<dbReference type="SUPFAM" id="SSF51905">
    <property type="entry name" value="FAD/NAD(P)-binding domain"/>
    <property type="match status" value="1"/>
</dbReference>
<reference evidence="7" key="1">
    <citation type="submission" date="2020-11" db="EMBL/GenBank/DDBJ databases">
        <authorList>
            <consortium name="DOE Joint Genome Institute"/>
            <person name="Ahrendt S."/>
            <person name="Riley R."/>
            <person name="Andreopoulos W."/>
            <person name="LaButti K."/>
            <person name="Pangilinan J."/>
            <person name="Ruiz-duenas F.J."/>
            <person name="Barrasa J.M."/>
            <person name="Sanchez-Garcia M."/>
            <person name="Camarero S."/>
            <person name="Miyauchi S."/>
            <person name="Serrano A."/>
            <person name="Linde D."/>
            <person name="Babiker R."/>
            <person name="Drula E."/>
            <person name="Ayuso-Fernandez I."/>
            <person name="Pacheco R."/>
            <person name="Padilla G."/>
            <person name="Ferreira P."/>
            <person name="Barriuso J."/>
            <person name="Kellner H."/>
            <person name="Castanera R."/>
            <person name="Alfaro M."/>
            <person name="Ramirez L."/>
            <person name="Pisabarro A.G."/>
            <person name="Kuo A."/>
            <person name="Tritt A."/>
            <person name="Lipzen A."/>
            <person name="He G."/>
            <person name="Yan M."/>
            <person name="Ng V."/>
            <person name="Cullen D."/>
            <person name="Martin F."/>
            <person name="Rosso M.-N."/>
            <person name="Henrissat B."/>
            <person name="Hibbett D."/>
            <person name="Martinez A.T."/>
            <person name="Grigoriev I.V."/>
        </authorList>
    </citation>
    <scope>NUCLEOTIDE SEQUENCE</scope>
    <source>
        <strain evidence="7">AH 44721</strain>
    </source>
</reference>
<evidence type="ECO:0000256" key="3">
    <source>
        <dbReference type="ARBA" id="ARBA00022827"/>
    </source>
</evidence>
<comment type="catalytic activity">
    <reaction evidence="5">
        <text>melleolide F + FADH2 + chloride + O2 = 6'-chloromelleolide F + FAD + 2 H2O + H(+)</text>
        <dbReference type="Rhea" id="RHEA:67160"/>
        <dbReference type="ChEBI" id="CHEBI:15377"/>
        <dbReference type="ChEBI" id="CHEBI:15378"/>
        <dbReference type="ChEBI" id="CHEBI:15379"/>
        <dbReference type="ChEBI" id="CHEBI:17996"/>
        <dbReference type="ChEBI" id="CHEBI:57692"/>
        <dbReference type="ChEBI" id="CHEBI:58307"/>
        <dbReference type="ChEBI" id="CHEBI:167712"/>
        <dbReference type="ChEBI" id="CHEBI:167713"/>
    </reaction>
    <physiologicalReaction direction="left-to-right" evidence="5">
        <dbReference type="Rhea" id="RHEA:67161"/>
    </physiologicalReaction>
</comment>
<gene>
    <name evidence="7" type="ORF">CPB84DRAFT_1713092</name>
</gene>
<evidence type="ECO:0000256" key="5">
    <source>
        <dbReference type="ARBA" id="ARBA00049364"/>
    </source>
</evidence>
<dbReference type="OrthoDB" id="2647594at2759"/>
<evidence type="ECO:0000313" key="7">
    <source>
        <dbReference type="EMBL" id="KAF8884288.1"/>
    </source>
</evidence>
<dbReference type="InterPro" id="IPR050816">
    <property type="entry name" value="Flavin-dep_Halogenase_NPB"/>
</dbReference>
<dbReference type="PRINTS" id="PR00420">
    <property type="entry name" value="RNGMNOXGNASE"/>
</dbReference>
<keyword evidence="3" id="KW-0274">FAD</keyword>
<keyword evidence="2" id="KW-0285">Flavoprotein</keyword>
<dbReference type="GO" id="GO:0044550">
    <property type="term" value="P:secondary metabolite biosynthetic process"/>
    <property type="evidence" value="ECO:0007669"/>
    <property type="project" value="UniProtKB-ARBA"/>
</dbReference>
<dbReference type="Pfam" id="PF01494">
    <property type="entry name" value="FAD_binding_3"/>
    <property type="match status" value="1"/>
</dbReference>
<dbReference type="AlphaFoldDB" id="A0A9P5NDS8"/>
<organism evidence="7 8">
    <name type="scientific">Gymnopilus junonius</name>
    <name type="common">Spectacular rustgill mushroom</name>
    <name type="synonym">Gymnopilus spectabilis subsp. junonius</name>
    <dbReference type="NCBI Taxonomy" id="109634"/>
    <lineage>
        <taxon>Eukaryota</taxon>
        <taxon>Fungi</taxon>
        <taxon>Dikarya</taxon>
        <taxon>Basidiomycota</taxon>
        <taxon>Agaricomycotina</taxon>
        <taxon>Agaricomycetes</taxon>
        <taxon>Agaricomycetidae</taxon>
        <taxon>Agaricales</taxon>
        <taxon>Agaricineae</taxon>
        <taxon>Hymenogastraceae</taxon>
        <taxon>Gymnopilus</taxon>
    </lineage>
</organism>
<dbReference type="Proteomes" id="UP000724874">
    <property type="component" value="Unassembled WGS sequence"/>
</dbReference>
<name>A0A9P5NDS8_GYMJU</name>
<dbReference type="Gene3D" id="3.30.9.100">
    <property type="match status" value="1"/>
</dbReference>
<keyword evidence="8" id="KW-1185">Reference proteome</keyword>
<dbReference type="GO" id="GO:0071949">
    <property type="term" value="F:FAD binding"/>
    <property type="evidence" value="ECO:0007669"/>
    <property type="project" value="InterPro"/>
</dbReference>
<protein>
    <recommendedName>
        <fullName evidence="6">FAD-binding domain-containing protein</fullName>
    </recommendedName>
</protein>
<sequence>MPILQENAGTMFDVIIIGGGPAGCATALSFLKNSKHASCLIIDDANSSSFKIGESLPPESGRLLHYLHPSLPKQLASQVECGVHTTCSGNASAWSSPNLEERHAILNPFGHGLHLNRVEFEELLRDTVVKCASGSGSRLAFRKASFKSLQKNSQGLWAVEMEENGQRTTISAKWIVDGTGRKSSVANKIGIKSITLDPLLAFYAVFIGPELDRNAGTGDNDRQTLIEATADGWWYTSLISHNPPTRIVVFHTLPSHSSAKSSRRTAGFLDRLHDTTTHVSSVIAKCDYTIQEGYPCCTAAGSSHLEKTCDGEERWVAVGDAAIAFDPLSSQGMMTALEMGIYVGLKLAQHVEGGITDGDFDKGVSEAFTGVRKEYEKHRAYYYSIVKRFPGEMFWENIVGT</sequence>
<evidence type="ECO:0000256" key="4">
    <source>
        <dbReference type="ARBA" id="ARBA00023002"/>
    </source>
</evidence>
<dbReference type="InterPro" id="IPR036188">
    <property type="entry name" value="FAD/NAD-bd_sf"/>
</dbReference>
<feature type="domain" description="FAD-binding" evidence="6">
    <location>
        <begin position="140"/>
        <end position="353"/>
    </location>
</feature>
<comment type="similarity">
    <text evidence="1">Belongs to the flavin-dependent halogenase family.</text>
</comment>
<evidence type="ECO:0000256" key="2">
    <source>
        <dbReference type="ARBA" id="ARBA00022630"/>
    </source>
</evidence>